<organism evidence="2 3">
    <name type="scientific">Cerrena zonata</name>
    <dbReference type="NCBI Taxonomy" id="2478898"/>
    <lineage>
        <taxon>Eukaryota</taxon>
        <taxon>Fungi</taxon>
        <taxon>Dikarya</taxon>
        <taxon>Basidiomycota</taxon>
        <taxon>Agaricomycotina</taxon>
        <taxon>Agaricomycetes</taxon>
        <taxon>Polyporales</taxon>
        <taxon>Cerrenaceae</taxon>
        <taxon>Cerrena</taxon>
    </lineage>
</organism>
<evidence type="ECO:0000313" key="3">
    <source>
        <dbReference type="Proteomes" id="UP001385951"/>
    </source>
</evidence>
<name>A0AAW0G1K3_9APHY</name>
<dbReference type="AlphaFoldDB" id="A0AAW0G1K3"/>
<dbReference type="EMBL" id="JASBNA010000029">
    <property type="protein sequence ID" value="KAK7683793.1"/>
    <property type="molecule type" value="Genomic_DNA"/>
</dbReference>
<reference evidence="2 3" key="1">
    <citation type="submission" date="2022-09" db="EMBL/GenBank/DDBJ databases">
        <authorList>
            <person name="Palmer J.M."/>
        </authorList>
    </citation>
    <scope>NUCLEOTIDE SEQUENCE [LARGE SCALE GENOMIC DNA]</scope>
    <source>
        <strain evidence="2 3">DSM 7382</strain>
    </source>
</reference>
<evidence type="ECO:0000313" key="2">
    <source>
        <dbReference type="EMBL" id="KAK7683793.1"/>
    </source>
</evidence>
<feature type="region of interest" description="Disordered" evidence="1">
    <location>
        <begin position="1"/>
        <end position="32"/>
    </location>
</feature>
<proteinExistence type="predicted"/>
<evidence type="ECO:0008006" key="4">
    <source>
        <dbReference type="Google" id="ProtNLM"/>
    </source>
</evidence>
<gene>
    <name evidence="2" type="ORF">QCA50_013169</name>
</gene>
<evidence type="ECO:0000256" key="1">
    <source>
        <dbReference type="SAM" id="MobiDB-lite"/>
    </source>
</evidence>
<accession>A0AAW0G1K3</accession>
<dbReference type="Proteomes" id="UP001385951">
    <property type="component" value="Unassembled WGS sequence"/>
</dbReference>
<protein>
    <recommendedName>
        <fullName evidence="4">CUE domain-containing protein</fullName>
    </recommendedName>
</protein>
<sequence>MFQVASRPAPPHLASNMETHGHYPTQVPSSLQLPRSLQRPTFSEVSRDFIVQLAPELQDVPLEYIRKHLAGQSNEMLAALNLLTLPSSLPRSHLTNTLDVAVRPANPMPSSNAFPTHVLAISSSRSSPSSPTTPTVASFAVQVAAGAAPATLLAALLPVLASSFPSASSIRSSSSSGSVYVSQFTAERLSRLANNLAASAYQQAGAQGALPILMNYAKVVNAFWRNVCALGVFDAELWGVMDLAWEIILGALTIVAQRTGGH</sequence>
<comment type="caution">
    <text evidence="2">The sequence shown here is derived from an EMBL/GenBank/DDBJ whole genome shotgun (WGS) entry which is preliminary data.</text>
</comment>
<keyword evidence="3" id="KW-1185">Reference proteome</keyword>